<evidence type="ECO:0000259" key="8">
    <source>
        <dbReference type="Pfam" id="PF00884"/>
    </source>
</evidence>
<dbReference type="EMBL" id="CP034563">
    <property type="protein sequence ID" value="AZQ64841.1"/>
    <property type="molecule type" value="Genomic_DNA"/>
</dbReference>
<dbReference type="PROSITE" id="PS00149">
    <property type="entry name" value="SULFATASE_2"/>
    <property type="match status" value="1"/>
</dbReference>
<dbReference type="PROSITE" id="PS51257">
    <property type="entry name" value="PROKAR_LIPOPROTEIN"/>
    <property type="match status" value="1"/>
</dbReference>
<comment type="cofactor">
    <cofactor evidence="1">
        <name>Ca(2+)</name>
        <dbReference type="ChEBI" id="CHEBI:29108"/>
    </cofactor>
</comment>
<organism evidence="9 10">
    <name type="scientific">Flammeovirga pectinis</name>
    <dbReference type="NCBI Taxonomy" id="2494373"/>
    <lineage>
        <taxon>Bacteria</taxon>
        <taxon>Pseudomonadati</taxon>
        <taxon>Bacteroidota</taxon>
        <taxon>Cytophagia</taxon>
        <taxon>Cytophagales</taxon>
        <taxon>Flammeovirgaceae</taxon>
        <taxon>Flammeovirga</taxon>
    </lineage>
</organism>
<evidence type="ECO:0000256" key="2">
    <source>
        <dbReference type="ARBA" id="ARBA00008779"/>
    </source>
</evidence>
<keyword evidence="6" id="KW-0106">Calcium</keyword>
<feature type="domain" description="Sulfatase N-terminal" evidence="8">
    <location>
        <begin position="24"/>
        <end position="366"/>
    </location>
</feature>
<proteinExistence type="inferred from homology"/>
<feature type="chain" id="PRO_5018570555" evidence="7">
    <location>
        <begin position="21"/>
        <end position="471"/>
    </location>
</feature>
<evidence type="ECO:0000256" key="7">
    <source>
        <dbReference type="SAM" id="SignalP"/>
    </source>
</evidence>
<gene>
    <name evidence="9" type="ORF">EI427_21690</name>
</gene>
<evidence type="ECO:0000256" key="6">
    <source>
        <dbReference type="ARBA" id="ARBA00022837"/>
    </source>
</evidence>
<dbReference type="AlphaFoldDB" id="A0A3Q9FSD9"/>
<dbReference type="KEGG" id="fll:EI427_21690"/>
<keyword evidence="5" id="KW-0378">Hydrolase</keyword>
<evidence type="ECO:0000256" key="4">
    <source>
        <dbReference type="ARBA" id="ARBA00022729"/>
    </source>
</evidence>
<feature type="signal peptide" evidence="7">
    <location>
        <begin position="1"/>
        <end position="20"/>
    </location>
</feature>
<dbReference type="RefSeq" id="WP_126618957.1">
    <property type="nucleotide sequence ID" value="NZ_CP034563.1"/>
</dbReference>
<dbReference type="GO" id="GO:0046872">
    <property type="term" value="F:metal ion binding"/>
    <property type="evidence" value="ECO:0007669"/>
    <property type="project" value="UniProtKB-KW"/>
</dbReference>
<dbReference type="Gene3D" id="3.40.720.10">
    <property type="entry name" value="Alkaline Phosphatase, subunit A"/>
    <property type="match status" value="1"/>
</dbReference>
<dbReference type="CDD" id="cd16144">
    <property type="entry name" value="ARS_like"/>
    <property type="match status" value="1"/>
</dbReference>
<evidence type="ECO:0000256" key="5">
    <source>
        <dbReference type="ARBA" id="ARBA00022801"/>
    </source>
</evidence>
<evidence type="ECO:0000313" key="10">
    <source>
        <dbReference type="Proteomes" id="UP000267268"/>
    </source>
</evidence>
<evidence type="ECO:0000256" key="1">
    <source>
        <dbReference type="ARBA" id="ARBA00001913"/>
    </source>
</evidence>
<reference evidence="9 10" key="1">
    <citation type="submission" date="2018-12" db="EMBL/GenBank/DDBJ databases">
        <title>Flammeovirga pectinis sp. nov., isolated from the gut of the Korean scallop, Patinopecten yessoensis.</title>
        <authorList>
            <person name="Bae J.-W."/>
            <person name="Jeong Y.-S."/>
            <person name="Kang W."/>
        </authorList>
    </citation>
    <scope>NUCLEOTIDE SEQUENCE [LARGE SCALE GENOMIC DNA]</scope>
    <source>
        <strain evidence="9 10">L12M1</strain>
    </source>
</reference>
<dbReference type="Gene3D" id="3.30.1120.10">
    <property type="match status" value="1"/>
</dbReference>
<dbReference type="InterPro" id="IPR050738">
    <property type="entry name" value="Sulfatase"/>
</dbReference>
<keyword evidence="10" id="KW-1185">Reference proteome</keyword>
<dbReference type="InterPro" id="IPR024607">
    <property type="entry name" value="Sulfatase_CS"/>
</dbReference>
<evidence type="ECO:0000256" key="3">
    <source>
        <dbReference type="ARBA" id="ARBA00022723"/>
    </source>
</evidence>
<name>A0A3Q9FSD9_9BACT</name>
<dbReference type="PANTHER" id="PTHR42693:SF42">
    <property type="entry name" value="ARYLSULFATASE G"/>
    <property type="match status" value="1"/>
</dbReference>
<sequence>MKFLKLLVASLLLMSCSVIAQNKKNVLVFVVDDLGYYDISKHDADFYETPNIDQLAEDGLDFNNAYVAHPRCLPSRYALQTGRYPARAGIPSRNENTIKDKKFYDNEVTIGQAFKNNGYHTFFAGKWHLGHTEDEWPQNKGYDINIAGCAAGAPNSYFFPYNVPKNPKKSKKKGHGKIVGLDNGVEGEYLTDRLTDETINFINEDHKDPFFIMLCHYGVHTPFQAKKEHIKKYKTKIEGVTFEGPEYTLQDGYTKMHQNNVVYGAMVESVDESLGRVVKALKDKGLYDNTIIVFTSDHGGLSNRGVNNKRELATSNLPLRAGKGHTYEGGTKVPLIFAGAKITKKHTSDQVTTNTDLYPTLLDLCGLDLIPSEHKDGVSIKTEIQKGKTTDRTLFWHSSRARPKSTGDTNCTVVRDGDLKMSYFYDDDHYELYDLSKDPFEATNLIDVNKKDAARLKQLITTWKEEVKATI</sequence>
<accession>A0A3Q9FSD9</accession>
<dbReference type="InterPro" id="IPR017850">
    <property type="entry name" value="Alkaline_phosphatase_core_sf"/>
</dbReference>
<evidence type="ECO:0000313" key="9">
    <source>
        <dbReference type="EMBL" id="AZQ64841.1"/>
    </source>
</evidence>
<protein>
    <submittedName>
        <fullName evidence="9">DUF229 domain-containing protein</fullName>
    </submittedName>
</protein>
<dbReference type="Pfam" id="PF00884">
    <property type="entry name" value="Sulfatase"/>
    <property type="match status" value="1"/>
</dbReference>
<dbReference type="GO" id="GO:0004065">
    <property type="term" value="F:arylsulfatase activity"/>
    <property type="evidence" value="ECO:0007669"/>
    <property type="project" value="TreeGrafter"/>
</dbReference>
<keyword evidence="4 7" id="KW-0732">Signal</keyword>
<dbReference type="SUPFAM" id="SSF53649">
    <property type="entry name" value="Alkaline phosphatase-like"/>
    <property type="match status" value="1"/>
</dbReference>
<dbReference type="InterPro" id="IPR000917">
    <property type="entry name" value="Sulfatase_N"/>
</dbReference>
<dbReference type="Proteomes" id="UP000267268">
    <property type="component" value="Chromosome 2"/>
</dbReference>
<keyword evidence="3" id="KW-0479">Metal-binding</keyword>
<dbReference type="PANTHER" id="PTHR42693">
    <property type="entry name" value="ARYLSULFATASE FAMILY MEMBER"/>
    <property type="match status" value="1"/>
</dbReference>
<dbReference type="OrthoDB" id="1390125at2"/>
<comment type="similarity">
    <text evidence="2">Belongs to the sulfatase family.</text>
</comment>